<gene>
    <name evidence="1" type="ORF">RPMA_21985</name>
</gene>
<evidence type="ECO:0000313" key="1">
    <source>
        <dbReference type="EMBL" id="QUS41215.1"/>
    </source>
</evidence>
<dbReference type="RefSeq" id="WP_211909822.1">
    <property type="nucleotide sequence ID" value="NZ_CP036498.1"/>
</dbReference>
<dbReference type="EMBL" id="CP036498">
    <property type="protein sequence ID" value="QUS41215.1"/>
    <property type="molecule type" value="Genomic_DNA"/>
</dbReference>
<protein>
    <submittedName>
        <fullName evidence="1">Type II toxin-antitoxin system YhaV family toxin</fullName>
    </submittedName>
</protein>
<dbReference type="InterPro" id="IPR021679">
    <property type="entry name" value="Toxin_endonuclease_YhaV"/>
</dbReference>
<keyword evidence="2" id="KW-1185">Reference proteome</keyword>
<dbReference type="Proteomes" id="UP000682843">
    <property type="component" value="Chromosome"/>
</dbReference>
<organism evidence="1 2">
    <name type="scientific">Tardiphaga alba</name>
    <dbReference type="NCBI Taxonomy" id="340268"/>
    <lineage>
        <taxon>Bacteria</taxon>
        <taxon>Pseudomonadati</taxon>
        <taxon>Pseudomonadota</taxon>
        <taxon>Alphaproteobacteria</taxon>
        <taxon>Hyphomicrobiales</taxon>
        <taxon>Nitrobacteraceae</taxon>
        <taxon>Tardiphaga</taxon>
    </lineage>
</organism>
<reference evidence="1 2" key="1">
    <citation type="submission" date="2019-02" db="EMBL/GenBank/DDBJ databases">
        <title>Emended description of the genus Rhodopseudomonas and description of Rhodopseudomonas albus sp. nov., a non-phototrophic, heavy-metal-tolerant bacterium isolated from garden soil.</title>
        <authorList>
            <person name="Bao Z."/>
            <person name="Cao W.W."/>
            <person name="Sato Y."/>
            <person name="Nishizawa T."/>
            <person name="Zhao J."/>
            <person name="Guo Y."/>
            <person name="Ohta H."/>
        </authorList>
    </citation>
    <scope>NUCLEOTIDE SEQUENCE [LARGE SCALE GENOMIC DNA]</scope>
    <source>
        <strain evidence="1 2">SK50-23</strain>
    </source>
</reference>
<accession>A0ABX8AFQ8</accession>
<evidence type="ECO:0000313" key="2">
    <source>
        <dbReference type="Proteomes" id="UP000682843"/>
    </source>
</evidence>
<sequence>MIINGWSIYAHPLFLNQVTRLVEGVERDRIKDPTSYQARPNAKLLKAIRTITQERIPHDPTDRRYRLGSTLGSSHKHWFRDKFGNSRFRLFFRFDMKAKVIVYAWVNDETTLRTYGKKTDAYAVFTSMLTDGNPPDSWDNLLASCSDPEIVAKAAALLKNNSD</sequence>
<proteinExistence type="predicted"/>
<dbReference type="Pfam" id="PF11663">
    <property type="entry name" value="Toxin_YhaV"/>
    <property type="match status" value="1"/>
</dbReference>
<name>A0ABX8AFQ8_9BRAD</name>